<feature type="transmembrane region" description="Helical" evidence="2">
    <location>
        <begin position="12"/>
        <end position="32"/>
    </location>
</feature>
<protein>
    <submittedName>
        <fullName evidence="3">Uncharacterized protein</fullName>
    </submittedName>
</protein>
<keyword evidence="4" id="KW-1185">Reference proteome</keyword>
<feature type="compositionally biased region" description="Pro residues" evidence="1">
    <location>
        <begin position="139"/>
        <end position="181"/>
    </location>
</feature>
<reference evidence="3 4" key="1">
    <citation type="submission" date="2017-08" db="EMBL/GenBank/DDBJ databases">
        <title>The complete genome sequence of Nocardiopsis gilva YIM 90087.</title>
        <authorList>
            <person name="Yin M."/>
            <person name="Tang S."/>
        </authorList>
    </citation>
    <scope>NUCLEOTIDE SEQUENCE [LARGE SCALE GENOMIC DNA]</scope>
    <source>
        <strain evidence="3 4">YIM 90087</strain>
    </source>
</reference>
<keyword evidence="2" id="KW-0812">Transmembrane</keyword>
<sequence>MFGADLTELFNLVIWNIPEVLIGAIGAIFALVKSTKSRGLVVTAMALLAISGVLGMVWQAAIVPSLSYDAFAGVALAYGVVNRILTVAIWVLCLMAIFRRSPEQTPAVPGPAFGTGPQPGYAPAPSRPAPHGYGAPWPGHQPPPGGAQPYPGVQPQPGVQPHPGPAQPPAPGGPERPNPGA</sequence>
<evidence type="ECO:0000313" key="4">
    <source>
        <dbReference type="Proteomes" id="UP000215005"/>
    </source>
</evidence>
<gene>
    <name evidence="3" type="ORF">CDO52_18680</name>
</gene>
<keyword evidence="2" id="KW-0472">Membrane</keyword>
<dbReference type="KEGG" id="ngv:CDO52_18680"/>
<evidence type="ECO:0000313" key="3">
    <source>
        <dbReference type="EMBL" id="ASU84558.1"/>
    </source>
</evidence>
<evidence type="ECO:0000256" key="2">
    <source>
        <dbReference type="SAM" id="Phobius"/>
    </source>
</evidence>
<feature type="transmembrane region" description="Helical" evidence="2">
    <location>
        <begin position="70"/>
        <end position="98"/>
    </location>
</feature>
<dbReference type="EMBL" id="CP022753">
    <property type="protein sequence ID" value="ASU84558.1"/>
    <property type="molecule type" value="Genomic_DNA"/>
</dbReference>
<feature type="region of interest" description="Disordered" evidence="1">
    <location>
        <begin position="108"/>
        <end position="181"/>
    </location>
</feature>
<accession>A0A223S8Y5</accession>
<feature type="transmembrane region" description="Helical" evidence="2">
    <location>
        <begin position="39"/>
        <end position="58"/>
    </location>
</feature>
<evidence type="ECO:0000256" key="1">
    <source>
        <dbReference type="SAM" id="MobiDB-lite"/>
    </source>
</evidence>
<keyword evidence="2" id="KW-1133">Transmembrane helix</keyword>
<dbReference type="AlphaFoldDB" id="A0A223S8Y5"/>
<name>A0A223S8Y5_9ACTN</name>
<organism evidence="3 4">
    <name type="scientific">Nocardiopsis gilva YIM 90087</name>
    <dbReference type="NCBI Taxonomy" id="1235441"/>
    <lineage>
        <taxon>Bacteria</taxon>
        <taxon>Bacillati</taxon>
        <taxon>Actinomycetota</taxon>
        <taxon>Actinomycetes</taxon>
        <taxon>Streptosporangiales</taxon>
        <taxon>Nocardiopsidaceae</taxon>
        <taxon>Nocardiopsis</taxon>
    </lineage>
</organism>
<proteinExistence type="predicted"/>
<dbReference type="RefSeq" id="WP_026125689.1">
    <property type="nucleotide sequence ID" value="NZ_ANBG01000139.1"/>
</dbReference>
<dbReference type="Proteomes" id="UP000215005">
    <property type="component" value="Chromosome"/>
</dbReference>